<evidence type="ECO:0000313" key="2">
    <source>
        <dbReference type="Proteomes" id="UP000295083"/>
    </source>
</evidence>
<dbReference type="EMBL" id="QAPG01000107">
    <property type="protein sequence ID" value="TDZ31253.1"/>
    <property type="molecule type" value="Genomic_DNA"/>
</dbReference>
<organism evidence="1 2">
    <name type="scientific">Colletotrichum spinosum</name>
    <dbReference type="NCBI Taxonomy" id="1347390"/>
    <lineage>
        <taxon>Eukaryota</taxon>
        <taxon>Fungi</taxon>
        <taxon>Dikarya</taxon>
        <taxon>Ascomycota</taxon>
        <taxon>Pezizomycotina</taxon>
        <taxon>Sordariomycetes</taxon>
        <taxon>Hypocreomycetidae</taxon>
        <taxon>Glomerellales</taxon>
        <taxon>Glomerellaceae</taxon>
        <taxon>Colletotrichum</taxon>
        <taxon>Colletotrichum orbiculare species complex</taxon>
    </lineage>
</organism>
<name>A0A4R8QBR4_9PEZI</name>
<protein>
    <submittedName>
        <fullName evidence="1">Uncharacterized protein</fullName>
    </submittedName>
</protein>
<gene>
    <name evidence="1" type="ORF">C8035_v001569</name>
</gene>
<accession>A0A4R8QBR4</accession>
<proteinExistence type="predicted"/>
<reference evidence="1 2" key="1">
    <citation type="submission" date="2018-11" db="EMBL/GenBank/DDBJ databases">
        <title>Genome sequence and assembly of Colletotrichum spinosum.</title>
        <authorList>
            <person name="Gan P."/>
            <person name="Shirasu K."/>
        </authorList>
    </citation>
    <scope>NUCLEOTIDE SEQUENCE [LARGE SCALE GENOMIC DNA]</scope>
    <source>
        <strain evidence="1 2">CBS 515.97</strain>
    </source>
</reference>
<dbReference type="Proteomes" id="UP000295083">
    <property type="component" value="Unassembled WGS sequence"/>
</dbReference>
<dbReference type="AlphaFoldDB" id="A0A4R8QBR4"/>
<comment type="caution">
    <text evidence="1">The sequence shown here is derived from an EMBL/GenBank/DDBJ whole genome shotgun (WGS) entry which is preliminary data.</text>
</comment>
<evidence type="ECO:0000313" key="1">
    <source>
        <dbReference type="EMBL" id="TDZ31253.1"/>
    </source>
</evidence>
<sequence length="133" mass="14300">MCLPGPSRAIHHPPRRLPRRAVAAASIVFAFVFDFLGDLKAYSSPYSLWINNLHLLELLLVGYPCACATSIRLGIGLDSGLPLGPGKQTGIEAIKWKVVEPVAVLMAVRHCTSGASCSTRSQLEVPGTQHRIA</sequence>
<keyword evidence="2" id="KW-1185">Reference proteome</keyword>